<evidence type="ECO:0000313" key="8">
    <source>
        <dbReference type="Proteomes" id="UP001190640"/>
    </source>
</evidence>
<dbReference type="InterPro" id="IPR050525">
    <property type="entry name" value="ECM_Assembly_Org"/>
</dbReference>
<dbReference type="PROSITE" id="PS50234">
    <property type="entry name" value="VWFA"/>
    <property type="match status" value="2"/>
</dbReference>
<feature type="domain" description="BPTI/Kunitz inhibitor" evidence="7">
    <location>
        <begin position="506"/>
        <end position="556"/>
    </location>
</feature>
<evidence type="ECO:0000259" key="6">
    <source>
        <dbReference type="PROSITE" id="PS50234"/>
    </source>
</evidence>
<dbReference type="Gene3D" id="3.40.50.410">
    <property type="entry name" value="von Willebrand factor, type A domain"/>
    <property type="match status" value="2"/>
</dbReference>
<keyword evidence="3" id="KW-0964">Secreted</keyword>
<dbReference type="PROSITE" id="PS50279">
    <property type="entry name" value="BPTI_KUNITZ_2"/>
    <property type="match status" value="1"/>
</dbReference>
<dbReference type="PANTHER" id="PTHR24020">
    <property type="entry name" value="COLLAGEN ALPHA"/>
    <property type="match status" value="1"/>
</dbReference>
<dbReference type="InterPro" id="IPR036880">
    <property type="entry name" value="Kunitz_BPTI_sf"/>
</dbReference>
<name>A0AA97L9V3_EUBMA</name>
<dbReference type="GeneID" id="129337320"/>
<feature type="domain" description="VWFA" evidence="6">
    <location>
        <begin position="200"/>
        <end position="401"/>
    </location>
</feature>
<evidence type="ECO:0000256" key="5">
    <source>
        <dbReference type="ARBA" id="ARBA00023157"/>
    </source>
</evidence>
<dbReference type="SMART" id="SM00131">
    <property type="entry name" value="KU"/>
    <property type="match status" value="1"/>
</dbReference>
<dbReference type="RefSeq" id="XP_054846901.1">
    <property type="nucleotide sequence ID" value="XM_054990926.1"/>
</dbReference>
<evidence type="ECO:0000256" key="3">
    <source>
        <dbReference type="ARBA" id="ARBA00022530"/>
    </source>
</evidence>
<dbReference type="CDD" id="cd22630">
    <property type="entry name" value="Kunitz_collagen_alpha6_VI"/>
    <property type="match status" value="1"/>
</dbReference>
<evidence type="ECO:0000256" key="4">
    <source>
        <dbReference type="ARBA" id="ARBA00023119"/>
    </source>
</evidence>
<dbReference type="InterPro" id="IPR020901">
    <property type="entry name" value="Prtase_inh_Kunz-CS"/>
</dbReference>
<dbReference type="InterPro" id="IPR002223">
    <property type="entry name" value="Kunitz_BPTI"/>
</dbReference>
<dbReference type="Gene3D" id="4.10.410.10">
    <property type="entry name" value="Pancreatic trypsin inhibitor Kunitz domain"/>
    <property type="match status" value="1"/>
</dbReference>
<evidence type="ECO:0000256" key="2">
    <source>
        <dbReference type="ARBA" id="ARBA00008415"/>
    </source>
</evidence>
<keyword evidence="4" id="KW-0176">Collagen</keyword>
<sequence length="560" mass="63792">MSQNVTQGSFQRMKDIVASLLANMTISRSNCPTGARVSVLSYNTHTKHLIRFSEFQRDDLLMEAVEKIPLERSSGRRNIGAAMRFVARNVFKRHRHGALMRKVAIFFTAGPSQDTTSINTAVLEFSALDITPVVIALSEVPNVRQAFSVDDTGRFQLHVLDSEEDDNLGSISNCALCFDKCNPDPKCKEVVPPPIIIDMDIAYIIDSSRNVGSEEFETMKEFVSNMVDYFVIAPEPMTRDGGARVALVQQAPWNFTVNEKASSVHEEFDFVQYNNKNLMKRHILKSVHQLEGPLAIGHAIEWTINNIFLEAPSPRKHRVIFTILGSKTSSWDRETLGKMSLEAKCQGFTMFTLALGSEVDDTETTELSSDPVEQHLLQLGRTGQLELPYALQFSRTFLNLLKRQMNPYPPPYLQEECESLDRGDTQQLIARTDRIHFPELDYSDILQTIELPNLNGQQKVTETTQGPVGYTEEVEYDYGHNEYFAETNAHAGKETWNEEHSEQDVCFVDMDSGECEDYSLKWYYHIERDMCFQFWYGGCGGNKNRFETQEECEFFCRKSA</sequence>
<feature type="domain" description="VWFA" evidence="6">
    <location>
        <begin position="1"/>
        <end position="175"/>
    </location>
</feature>
<evidence type="ECO:0000313" key="9">
    <source>
        <dbReference type="RefSeq" id="XP_054846901.1"/>
    </source>
</evidence>
<dbReference type="FunFam" id="4.10.410.10:FF:000020">
    <property type="entry name" value="Collagen, type VI, alpha 3"/>
    <property type="match status" value="1"/>
</dbReference>
<dbReference type="Pfam" id="PF00092">
    <property type="entry name" value="VWA"/>
    <property type="match status" value="2"/>
</dbReference>
<dbReference type="GO" id="GO:0005581">
    <property type="term" value="C:collagen trimer"/>
    <property type="evidence" value="ECO:0007669"/>
    <property type="project" value="UniProtKB-KW"/>
</dbReference>
<dbReference type="AlphaFoldDB" id="A0AA97L9V3"/>
<keyword evidence="3" id="KW-0272">Extracellular matrix</keyword>
<accession>A0AA97L9V3</accession>
<gene>
    <name evidence="9" type="primary">LOC129337320</name>
</gene>
<dbReference type="PROSITE" id="PS00280">
    <property type="entry name" value="BPTI_KUNITZ_1"/>
    <property type="match status" value="1"/>
</dbReference>
<reference evidence="9" key="1">
    <citation type="submission" date="2025-08" db="UniProtKB">
        <authorList>
            <consortium name="RefSeq"/>
        </authorList>
    </citation>
    <scope>IDENTIFICATION</scope>
    <source>
        <tissue evidence="9">Blood</tissue>
    </source>
</reference>
<evidence type="ECO:0000259" key="7">
    <source>
        <dbReference type="PROSITE" id="PS50279"/>
    </source>
</evidence>
<dbReference type="InterPro" id="IPR036465">
    <property type="entry name" value="vWFA_dom_sf"/>
</dbReference>
<dbReference type="FunFam" id="3.40.50.410:FF:000021">
    <property type="entry name" value="Collagen, type VI, alpha 3"/>
    <property type="match status" value="1"/>
</dbReference>
<comment type="similarity">
    <text evidence="2">Belongs to the venom Kunitz-type family.</text>
</comment>
<comment type="subcellular location">
    <subcellularLocation>
        <location evidence="1">Secreted</location>
        <location evidence="1">Extracellular space</location>
        <location evidence="1">Extracellular matrix</location>
    </subcellularLocation>
</comment>
<dbReference type="SUPFAM" id="SSF53300">
    <property type="entry name" value="vWA-like"/>
    <property type="match status" value="2"/>
</dbReference>
<keyword evidence="8" id="KW-1185">Reference proteome</keyword>
<organism evidence="8 9">
    <name type="scientific">Eublepharis macularius</name>
    <name type="common">Leopard gecko</name>
    <name type="synonym">Cyrtodactylus macularius</name>
    <dbReference type="NCBI Taxonomy" id="481883"/>
    <lineage>
        <taxon>Eukaryota</taxon>
        <taxon>Metazoa</taxon>
        <taxon>Chordata</taxon>
        <taxon>Craniata</taxon>
        <taxon>Vertebrata</taxon>
        <taxon>Euteleostomi</taxon>
        <taxon>Lepidosauria</taxon>
        <taxon>Squamata</taxon>
        <taxon>Bifurcata</taxon>
        <taxon>Gekkota</taxon>
        <taxon>Eublepharidae</taxon>
        <taxon>Eublepharinae</taxon>
        <taxon>Eublepharis</taxon>
    </lineage>
</organism>
<keyword evidence="5" id="KW-1015">Disulfide bond</keyword>
<dbReference type="GO" id="GO:0004867">
    <property type="term" value="F:serine-type endopeptidase inhibitor activity"/>
    <property type="evidence" value="ECO:0007669"/>
    <property type="project" value="InterPro"/>
</dbReference>
<dbReference type="Pfam" id="PF00014">
    <property type="entry name" value="Kunitz_BPTI"/>
    <property type="match status" value="1"/>
</dbReference>
<evidence type="ECO:0000256" key="1">
    <source>
        <dbReference type="ARBA" id="ARBA00004498"/>
    </source>
</evidence>
<protein>
    <submittedName>
        <fullName evidence="9">Collagen alpha-6(VI) chain-like</fullName>
    </submittedName>
</protein>
<dbReference type="Proteomes" id="UP001190640">
    <property type="component" value="Chromosome 11"/>
</dbReference>
<dbReference type="InterPro" id="IPR002035">
    <property type="entry name" value="VWF_A"/>
</dbReference>
<dbReference type="SMART" id="SM00327">
    <property type="entry name" value="VWA"/>
    <property type="match status" value="2"/>
</dbReference>
<dbReference type="SUPFAM" id="SSF57362">
    <property type="entry name" value="BPTI-like"/>
    <property type="match status" value="1"/>
</dbReference>
<dbReference type="KEGG" id="emc:129337320"/>
<proteinExistence type="inferred from homology"/>
<dbReference type="CDD" id="cd01450">
    <property type="entry name" value="vWFA_subfamily_ECM"/>
    <property type="match status" value="2"/>
</dbReference>
<dbReference type="PRINTS" id="PR00759">
    <property type="entry name" value="BASICPTASE"/>
</dbReference>